<evidence type="ECO:0000256" key="1">
    <source>
        <dbReference type="ARBA" id="ARBA00001971"/>
    </source>
</evidence>
<evidence type="ECO:0000256" key="4">
    <source>
        <dbReference type="ARBA" id="ARBA00010617"/>
    </source>
</evidence>
<dbReference type="InterPro" id="IPR001128">
    <property type="entry name" value="Cyt_P450"/>
</dbReference>
<name>A0A3Q8AJ91_9CUCU</name>
<dbReference type="PANTHER" id="PTHR24292:SF54">
    <property type="entry name" value="CYP9F3-RELATED"/>
    <property type="match status" value="1"/>
</dbReference>
<dbReference type="GO" id="GO:0016705">
    <property type="term" value="F:oxidoreductase activity, acting on paired donors, with incorporation or reduction of molecular oxygen"/>
    <property type="evidence" value="ECO:0007669"/>
    <property type="project" value="InterPro"/>
</dbReference>
<protein>
    <submittedName>
        <fullName evidence="15">Cytochrome P450</fullName>
    </submittedName>
</protein>
<evidence type="ECO:0000256" key="9">
    <source>
        <dbReference type="ARBA" id="ARBA00023002"/>
    </source>
</evidence>
<keyword evidence="7" id="KW-0256">Endoplasmic reticulum</keyword>
<dbReference type="EMBL" id="KT032149">
    <property type="protein sequence ID" value="ANS06317.1"/>
    <property type="molecule type" value="mRNA"/>
</dbReference>
<keyword evidence="10 13" id="KW-0408">Iron</keyword>
<evidence type="ECO:0000256" key="11">
    <source>
        <dbReference type="ARBA" id="ARBA00023033"/>
    </source>
</evidence>
<keyword evidence="12" id="KW-0472">Membrane</keyword>
<evidence type="ECO:0000256" key="13">
    <source>
        <dbReference type="PIRSR" id="PIRSR602401-1"/>
    </source>
</evidence>
<evidence type="ECO:0000256" key="12">
    <source>
        <dbReference type="ARBA" id="ARBA00023136"/>
    </source>
</evidence>
<comment type="subcellular location">
    <subcellularLocation>
        <location evidence="3">Endoplasmic reticulum membrane</location>
        <topology evidence="3">Peripheral membrane protein</topology>
    </subcellularLocation>
    <subcellularLocation>
        <location evidence="2">Microsome membrane</location>
        <topology evidence="2">Peripheral membrane protein</topology>
    </subcellularLocation>
</comment>
<keyword evidence="6 13" id="KW-0479">Metal-binding</keyword>
<dbReference type="InterPro" id="IPR036396">
    <property type="entry name" value="Cyt_P450_sf"/>
</dbReference>
<dbReference type="FunFam" id="1.10.630.10:FF:000042">
    <property type="entry name" value="Cytochrome P450"/>
    <property type="match status" value="1"/>
</dbReference>
<keyword evidence="8" id="KW-0492">Microsome</keyword>
<dbReference type="PANTHER" id="PTHR24292">
    <property type="entry name" value="CYTOCHROME P450"/>
    <property type="match status" value="1"/>
</dbReference>
<comment type="similarity">
    <text evidence="4 14">Belongs to the cytochrome P450 family.</text>
</comment>
<organism evidence="15">
    <name type="scientific">Agasicles hygrophila</name>
    <dbReference type="NCBI Taxonomy" id="715812"/>
    <lineage>
        <taxon>Eukaryota</taxon>
        <taxon>Metazoa</taxon>
        <taxon>Ecdysozoa</taxon>
        <taxon>Arthropoda</taxon>
        <taxon>Hexapoda</taxon>
        <taxon>Insecta</taxon>
        <taxon>Pterygota</taxon>
        <taxon>Neoptera</taxon>
        <taxon>Endopterygota</taxon>
        <taxon>Coleoptera</taxon>
        <taxon>Polyphaga</taxon>
        <taxon>Cucujiformia</taxon>
        <taxon>Chrysomeloidea</taxon>
        <taxon>Chrysomelidae</taxon>
        <taxon>Galerucinae</taxon>
        <taxon>Alticini</taxon>
        <taxon>Agasicles</taxon>
    </lineage>
</organism>
<evidence type="ECO:0000256" key="7">
    <source>
        <dbReference type="ARBA" id="ARBA00022824"/>
    </source>
</evidence>
<dbReference type="PRINTS" id="PR00385">
    <property type="entry name" value="P450"/>
</dbReference>
<dbReference type="SUPFAM" id="SSF48264">
    <property type="entry name" value="Cytochrome P450"/>
    <property type="match status" value="1"/>
</dbReference>
<evidence type="ECO:0000256" key="2">
    <source>
        <dbReference type="ARBA" id="ARBA00004174"/>
    </source>
</evidence>
<dbReference type="CDD" id="cd11056">
    <property type="entry name" value="CYP6-like"/>
    <property type="match status" value="1"/>
</dbReference>
<keyword evidence="11 14" id="KW-0503">Monooxygenase</keyword>
<dbReference type="InterPro" id="IPR017972">
    <property type="entry name" value="Cyt_P450_CS"/>
</dbReference>
<dbReference type="InterPro" id="IPR050476">
    <property type="entry name" value="Insect_CytP450_Detox"/>
</dbReference>
<dbReference type="PRINTS" id="PR00463">
    <property type="entry name" value="EP450I"/>
</dbReference>
<proteinExistence type="evidence at transcript level"/>
<comment type="cofactor">
    <cofactor evidence="1 13">
        <name>heme</name>
        <dbReference type="ChEBI" id="CHEBI:30413"/>
    </cofactor>
</comment>
<dbReference type="GO" id="GO:0005789">
    <property type="term" value="C:endoplasmic reticulum membrane"/>
    <property type="evidence" value="ECO:0007669"/>
    <property type="project" value="UniProtKB-SubCell"/>
</dbReference>
<feature type="binding site" description="axial binding residue" evidence="13">
    <location>
        <position position="469"/>
    </location>
    <ligand>
        <name>heme</name>
        <dbReference type="ChEBI" id="CHEBI:30413"/>
    </ligand>
    <ligandPart>
        <name>Fe</name>
        <dbReference type="ChEBI" id="CHEBI:18248"/>
    </ligandPart>
</feature>
<dbReference type="GO" id="GO:0005506">
    <property type="term" value="F:iron ion binding"/>
    <property type="evidence" value="ECO:0007669"/>
    <property type="project" value="InterPro"/>
</dbReference>
<dbReference type="GO" id="GO:0004497">
    <property type="term" value="F:monooxygenase activity"/>
    <property type="evidence" value="ECO:0007669"/>
    <property type="project" value="UniProtKB-KW"/>
</dbReference>
<keyword evidence="9 14" id="KW-0560">Oxidoreductase</keyword>
<evidence type="ECO:0000256" key="8">
    <source>
        <dbReference type="ARBA" id="ARBA00022848"/>
    </source>
</evidence>
<accession>A0A3Q8AJ91</accession>
<dbReference type="GO" id="GO:0020037">
    <property type="term" value="F:heme binding"/>
    <property type="evidence" value="ECO:0007669"/>
    <property type="project" value="InterPro"/>
</dbReference>
<dbReference type="PROSITE" id="PS00086">
    <property type="entry name" value="CYTOCHROME_P450"/>
    <property type="match status" value="1"/>
</dbReference>
<keyword evidence="5 13" id="KW-0349">Heme</keyword>
<dbReference type="InterPro" id="IPR002401">
    <property type="entry name" value="Cyt_P450_E_grp-I"/>
</dbReference>
<evidence type="ECO:0000256" key="3">
    <source>
        <dbReference type="ARBA" id="ARBA00004406"/>
    </source>
</evidence>
<evidence type="ECO:0000313" key="15">
    <source>
        <dbReference type="EMBL" id="ANS06317.1"/>
    </source>
</evidence>
<dbReference type="Gene3D" id="1.10.630.10">
    <property type="entry name" value="Cytochrome P450"/>
    <property type="match status" value="1"/>
</dbReference>
<evidence type="ECO:0000256" key="5">
    <source>
        <dbReference type="ARBA" id="ARBA00022617"/>
    </source>
</evidence>
<sequence length="524" mass="61002">MFILLIIIAVIAVAYYLIKSLTYWKNKGIPQGPIWYWIKDDINTLYRNYSFSERLIEIYNMIPGTRYCGVYQFTKPFLLIKDVELLKEITVKNFDHFTDHSNVIPEGVEPLWVRNLFVLKGQKWRYMRPILSPSFTSSKMRTIFELISECTENFIGHFQEKNDDIIEVELKETFTRFTTDVIATTAFGLKTNSLKDPTNDFFVMGQMLSKFASGFRNLWKFMVLALSPTLFKILNLSIFDKKVMSFFTDIIDQTIKVRKEQGIIRPDMIHLLIEAQKSIAKEEQVEDLSFAAHTESDLGQQNVAEKKELTNMDIAAQALIFFFAGFDSVAIAMSFMGYELAVNEEVQDRLRKEIKDTLEKCNGKLTYEALNKMKYFDMVVSESLRKWPSASISDRECTKAFTIEPKLPSEKPLHLKEKSILWVPIAAIHRNPNYYPDPEKFDPERFNDENKHNIDPNAYLPFGLGPRNCIGSRFALMEIKTIYFYLLQHFELIPVKRSQIPVQLSLASFQLNAKDGFWFGFKRI</sequence>
<evidence type="ECO:0000256" key="6">
    <source>
        <dbReference type="ARBA" id="ARBA00022723"/>
    </source>
</evidence>
<reference evidence="15" key="1">
    <citation type="submission" date="2015-06" db="EMBL/GenBank/DDBJ databases">
        <title>Identification and characterization of nine P450 genes and one CarE gene from the flee beetle Agasicles hygrophila.</title>
        <authorList>
            <person name="Guo Y."/>
        </authorList>
    </citation>
    <scope>NUCLEOTIDE SEQUENCE</scope>
</reference>
<evidence type="ECO:0000256" key="14">
    <source>
        <dbReference type="RuleBase" id="RU000461"/>
    </source>
</evidence>
<evidence type="ECO:0000256" key="10">
    <source>
        <dbReference type="ARBA" id="ARBA00023004"/>
    </source>
</evidence>
<dbReference type="Pfam" id="PF00067">
    <property type="entry name" value="p450"/>
    <property type="match status" value="1"/>
</dbReference>
<dbReference type="AlphaFoldDB" id="A0A3Q8AJ91"/>